<evidence type="ECO:0000313" key="3">
    <source>
        <dbReference type="Proteomes" id="UP001642409"/>
    </source>
</evidence>
<dbReference type="AlphaFoldDB" id="A0AA86PPQ2"/>
<evidence type="ECO:0000313" key="1">
    <source>
        <dbReference type="EMBL" id="CAI9944070.1"/>
    </source>
</evidence>
<name>A0AA86PPQ2_9EUKA</name>
<reference evidence="1" key="1">
    <citation type="submission" date="2023-06" db="EMBL/GenBank/DDBJ databases">
        <authorList>
            <person name="Kurt Z."/>
        </authorList>
    </citation>
    <scope>NUCLEOTIDE SEQUENCE</scope>
</reference>
<gene>
    <name evidence="2" type="ORF">HINF_LOCUS26967</name>
    <name evidence="1" type="ORF">HINF_LOCUS31715</name>
</gene>
<protein>
    <submittedName>
        <fullName evidence="2">Hypothetical_protein</fullName>
    </submittedName>
</protein>
<dbReference type="Proteomes" id="UP001642409">
    <property type="component" value="Unassembled WGS sequence"/>
</dbReference>
<evidence type="ECO:0000313" key="2">
    <source>
        <dbReference type="EMBL" id="CAL6019479.1"/>
    </source>
</evidence>
<sequence length="149" mass="17328">MKSVLSQRIPQILKNVANSESNQFLNISNENIMENTTNPGTARFLPNNKNESGIIRMEFNEDDIERVSVSYQQRMSQSSCQTPKIIMLLNSQKTELAKLQNQLNYFDSVIQTLQVNIDRIQRHSSKLIIFLNKIQYANEQLKIKKILRK</sequence>
<proteinExistence type="predicted"/>
<comment type="caution">
    <text evidence="1">The sequence shown here is derived from an EMBL/GenBank/DDBJ whole genome shotgun (WGS) entry which is preliminary data.</text>
</comment>
<dbReference type="EMBL" id="CATOUU010000721">
    <property type="protein sequence ID" value="CAI9944070.1"/>
    <property type="molecule type" value="Genomic_DNA"/>
</dbReference>
<dbReference type="EMBL" id="CAXDID020000083">
    <property type="protein sequence ID" value="CAL6019479.1"/>
    <property type="molecule type" value="Genomic_DNA"/>
</dbReference>
<organism evidence="1">
    <name type="scientific">Hexamita inflata</name>
    <dbReference type="NCBI Taxonomy" id="28002"/>
    <lineage>
        <taxon>Eukaryota</taxon>
        <taxon>Metamonada</taxon>
        <taxon>Diplomonadida</taxon>
        <taxon>Hexamitidae</taxon>
        <taxon>Hexamitinae</taxon>
        <taxon>Hexamita</taxon>
    </lineage>
</organism>
<accession>A0AA86PPQ2</accession>
<reference evidence="2 3" key="2">
    <citation type="submission" date="2024-07" db="EMBL/GenBank/DDBJ databases">
        <authorList>
            <person name="Akdeniz Z."/>
        </authorList>
    </citation>
    <scope>NUCLEOTIDE SEQUENCE [LARGE SCALE GENOMIC DNA]</scope>
</reference>
<keyword evidence="3" id="KW-1185">Reference proteome</keyword>